<reference evidence="2 3" key="1">
    <citation type="submission" date="2023-12" db="EMBL/GenBank/DDBJ databases">
        <title>Streptomyces sp. V4-01.</title>
        <authorList>
            <person name="Somphong A."/>
            <person name="Phongsopitanun W."/>
        </authorList>
    </citation>
    <scope>NUCLEOTIDE SEQUENCE [LARGE SCALE GENOMIC DNA]</scope>
    <source>
        <strain evidence="2 3">V4-01</strain>
    </source>
</reference>
<protein>
    <recommendedName>
        <fullName evidence="4">Secreted protein</fullName>
    </recommendedName>
</protein>
<sequence length="134" mass="13379">MISRTRNHMAVAAGVAVLAFLAGGSATAAPQNTVQPQAVPGGVIAGGADGAPRTLLCPPEENAMGGGFAVSAPHGGQLDATPTDVLENHPNADSTGWVVSVRKNATVGQGHQRLQAADLTVYVVCTQGENTPSG</sequence>
<comment type="caution">
    <text evidence="2">The sequence shown here is derived from an EMBL/GenBank/DDBJ whole genome shotgun (WGS) entry which is preliminary data.</text>
</comment>
<evidence type="ECO:0008006" key="4">
    <source>
        <dbReference type="Google" id="ProtNLM"/>
    </source>
</evidence>
<gene>
    <name evidence="2" type="ORF">V2S66_20905</name>
</gene>
<evidence type="ECO:0000313" key="2">
    <source>
        <dbReference type="EMBL" id="MEE4544425.1"/>
    </source>
</evidence>
<keyword evidence="1" id="KW-0732">Signal</keyword>
<dbReference type="Proteomes" id="UP001344658">
    <property type="component" value="Unassembled WGS sequence"/>
</dbReference>
<feature type="chain" id="PRO_5045962565" description="Secreted protein" evidence="1">
    <location>
        <begin position="29"/>
        <end position="134"/>
    </location>
</feature>
<dbReference type="RefSeq" id="WP_330797421.1">
    <property type="nucleotide sequence ID" value="NZ_JAZEWV010000017.1"/>
</dbReference>
<organism evidence="2 3">
    <name type="scientific">Actinacidiphila polyblastidii</name>
    <dbReference type="NCBI Taxonomy" id="3110430"/>
    <lineage>
        <taxon>Bacteria</taxon>
        <taxon>Bacillati</taxon>
        <taxon>Actinomycetota</taxon>
        <taxon>Actinomycetes</taxon>
        <taxon>Kitasatosporales</taxon>
        <taxon>Streptomycetaceae</taxon>
        <taxon>Actinacidiphila</taxon>
    </lineage>
</organism>
<keyword evidence="3" id="KW-1185">Reference proteome</keyword>
<evidence type="ECO:0000313" key="3">
    <source>
        <dbReference type="Proteomes" id="UP001344658"/>
    </source>
</evidence>
<evidence type="ECO:0000256" key="1">
    <source>
        <dbReference type="SAM" id="SignalP"/>
    </source>
</evidence>
<accession>A0ABU7PF44</accession>
<name>A0ABU7PF44_9ACTN</name>
<dbReference type="EMBL" id="JAZEWV010000017">
    <property type="protein sequence ID" value="MEE4544425.1"/>
    <property type="molecule type" value="Genomic_DNA"/>
</dbReference>
<proteinExistence type="predicted"/>
<feature type="signal peptide" evidence="1">
    <location>
        <begin position="1"/>
        <end position="28"/>
    </location>
</feature>